<evidence type="ECO:0000313" key="2">
    <source>
        <dbReference type="Proteomes" id="UP000076852"/>
    </source>
</evidence>
<keyword evidence="1" id="KW-0614">Plasmid</keyword>
<protein>
    <recommendedName>
        <fullName evidence="3">Metal ABC transporter ATPase</fullName>
    </recommendedName>
</protein>
<dbReference type="OrthoDB" id="9132248at2"/>
<evidence type="ECO:0000313" key="1">
    <source>
        <dbReference type="EMBL" id="ANB77896.1"/>
    </source>
</evidence>
<organism evidence="1 2">
    <name type="scientific">Paraburkholderia phytofirmans OLGA172</name>
    <dbReference type="NCBI Taxonomy" id="1417228"/>
    <lineage>
        <taxon>Bacteria</taxon>
        <taxon>Pseudomonadati</taxon>
        <taxon>Pseudomonadota</taxon>
        <taxon>Betaproteobacteria</taxon>
        <taxon>Burkholderiales</taxon>
        <taxon>Burkholderiaceae</taxon>
        <taxon>Paraburkholderia</taxon>
    </lineage>
</organism>
<dbReference type="EMBL" id="CP014580">
    <property type="protein sequence ID" value="ANB77896.1"/>
    <property type="molecule type" value="Genomic_DNA"/>
</dbReference>
<name>A0A160FXF5_9BURK</name>
<dbReference type="InterPro" id="IPR036567">
    <property type="entry name" value="RHF-like"/>
</dbReference>
<sequence>MGVGMQITYLGFAGSAPIEAEAGMQLVRLERFREYLAGCHLTVEAIRNGLFHGKPASLLYDARLDLITRTDDLIAVEHCLNENLGIALRAAFDAAERRLEQALRRPRR</sequence>
<dbReference type="KEGG" id="buz:AYM40_36755"/>
<reference evidence="1 2" key="1">
    <citation type="journal article" date="2016" name="Gene">
        <title>PacBio SMRT assembly of a complex multi-replicon genome reveals chlorocatechol degradative operon in a region of genome plasticity.</title>
        <authorList>
            <person name="Ricker N."/>
            <person name="Shen S.Y."/>
            <person name="Goordial J."/>
            <person name="Jin S."/>
            <person name="Fulthorpe R.R."/>
        </authorList>
    </citation>
    <scope>NUCLEOTIDE SEQUENCE [LARGE SCALE GENOMIC DNA]</scope>
    <source>
        <strain evidence="1 2">OLGA172</strain>
        <plasmid evidence="2">polga1</plasmid>
    </source>
</reference>
<dbReference type="Gene3D" id="3.30.160.100">
    <property type="entry name" value="Ribosome hibernation promotion factor-like"/>
    <property type="match status" value="1"/>
</dbReference>
<evidence type="ECO:0008006" key="3">
    <source>
        <dbReference type="Google" id="ProtNLM"/>
    </source>
</evidence>
<dbReference type="AlphaFoldDB" id="A0A160FXF5"/>
<keyword evidence="2" id="KW-1185">Reference proteome</keyword>
<accession>A0A160FXF5</accession>
<dbReference type="Proteomes" id="UP000076852">
    <property type="component" value="Plasmid pOLGA1"/>
</dbReference>
<proteinExistence type="predicted"/>
<geneLocation type="plasmid" evidence="2">
    <name>polga1</name>
</geneLocation>
<gene>
    <name evidence="1" type="ORF">AYM40_36755</name>
</gene>